<dbReference type="Gene3D" id="1.20.140.10">
    <property type="entry name" value="Butyryl-CoA Dehydrogenase, subunit A, domain 3"/>
    <property type="match status" value="1"/>
</dbReference>
<proteinExistence type="inferred from homology"/>
<accession>A0A248JUL6</accession>
<evidence type="ECO:0000313" key="8">
    <source>
        <dbReference type="EMBL" id="ASG22216.1"/>
    </source>
</evidence>
<dbReference type="GO" id="GO:0050660">
    <property type="term" value="F:flavin adenine dinucleotide binding"/>
    <property type="evidence" value="ECO:0007669"/>
    <property type="project" value="InterPro"/>
</dbReference>
<evidence type="ECO:0000256" key="3">
    <source>
        <dbReference type="ARBA" id="ARBA00022630"/>
    </source>
</evidence>
<dbReference type="Pfam" id="PF02771">
    <property type="entry name" value="Acyl-CoA_dh_N"/>
    <property type="match status" value="1"/>
</dbReference>
<feature type="domain" description="Acyl-CoA dehydrogenase/oxidase N-terminal" evidence="7">
    <location>
        <begin position="40"/>
        <end position="107"/>
    </location>
</feature>
<keyword evidence="5" id="KW-0560">Oxidoreductase</keyword>
<dbReference type="EMBL" id="CP022111">
    <property type="protein sequence ID" value="ASG22216.1"/>
    <property type="molecule type" value="Genomic_DNA"/>
</dbReference>
<sequence>MATENDIVAELAASAQRVVADGPGPTGARSRRSQLPGYDPSSLGLLTDLGWLGILVPEEDGGIGLGLPEMAAVVRELEKGLMGEPLLPYAVLGARVLVHGDGPARAALLAQVPAGECLAALALDFNGALPAVTAVPADGGWRLSGQAGSVVGGVSATHLLVPAQAPDGVRLFAVPANSPGVTKAHLWRADDTPLGQVALAEVVVGNGEVLATPAAAETAVARALDETRIVVAAGLLGLSEHMLAMTLVYMGVRKQYGQLIGSFQALQHKAVDLYIDKERAAAALQFGLATGGDPATLPLAAVRAKGRCSDTACRVARDSIQLHGAIGFTDEHDLGLYVKRALTLSAWLGNAGEQRRRFIDMGWALA</sequence>
<reference evidence="8 9" key="1">
    <citation type="submission" date="2017-06" db="EMBL/GenBank/DDBJ databases">
        <title>Complete genome sequence of Nitrospirillum amazonense strain CBAmC, an endophytic nitrogen-fixing and plant growth-promoting bacterium, isolated from sugarcane.</title>
        <authorList>
            <person name="Schwab S."/>
            <person name="dos Santos Teixeira K.R."/>
            <person name="Simoes Araujo J.L."/>
            <person name="Soares Vidal M."/>
            <person name="Borges de Freitas H.R."/>
            <person name="Rivello Crivelaro A.L."/>
            <person name="Bueno de Camargo Nunes A."/>
            <person name="dos Santos C.M."/>
            <person name="Palmeira da Silva Rosa D."/>
            <person name="da Silva Padilha D."/>
            <person name="da Silva E."/>
            <person name="Araujo Terra L."/>
            <person name="Soares Mendes V."/>
            <person name="Farinelli L."/>
            <person name="Magalhaes Cruz L."/>
            <person name="Baldani J.I."/>
        </authorList>
    </citation>
    <scope>NUCLEOTIDE SEQUENCE [LARGE SCALE GENOMIC DNA]</scope>
    <source>
        <strain evidence="8 9">CBAmC</strain>
    </source>
</reference>
<dbReference type="InterPro" id="IPR009100">
    <property type="entry name" value="AcylCoA_DH/oxidase_NM_dom_sf"/>
</dbReference>
<dbReference type="AlphaFoldDB" id="A0A248JUL6"/>
<evidence type="ECO:0000259" key="6">
    <source>
        <dbReference type="Pfam" id="PF00441"/>
    </source>
</evidence>
<dbReference type="PANTHER" id="PTHR43884:SF20">
    <property type="entry name" value="ACYL-COA DEHYDROGENASE FADE28"/>
    <property type="match status" value="1"/>
</dbReference>
<comment type="cofactor">
    <cofactor evidence="1">
        <name>FAD</name>
        <dbReference type="ChEBI" id="CHEBI:57692"/>
    </cofactor>
</comment>
<dbReference type="InterPro" id="IPR037069">
    <property type="entry name" value="AcylCoA_DH/ox_N_sf"/>
</dbReference>
<dbReference type="SUPFAM" id="SSF56645">
    <property type="entry name" value="Acyl-CoA dehydrogenase NM domain-like"/>
    <property type="match status" value="1"/>
</dbReference>
<evidence type="ECO:0000256" key="5">
    <source>
        <dbReference type="ARBA" id="ARBA00023002"/>
    </source>
</evidence>
<dbReference type="PANTHER" id="PTHR43884">
    <property type="entry name" value="ACYL-COA DEHYDROGENASE"/>
    <property type="match status" value="1"/>
</dbReference>
<dbReference type="Gene3D" id="2.40.110.10">
    <property type="entry name" value="Butyryl-CoA Dehydrogenase, subunit A, domain 2"/>
    <property type="match status" value="1"/>
</dbReference>
<dbReference type="Gene3D" id="1.10.540.10">
    <property type="entry name" value="Acyl-CoA dehydrogenase/oxidase, N-terminal domain"/>
    <property type="match status" value="1"/>
</dbReference>
<evidence type="ECO:0000259" key="7">
    <source>
        <dbReference type="Pfam" id="PF02771"/>
    </source>
</evidence>
<evidence type="ECO:0000313" key="9">
    <source>
        <dbReference type="Proteomes" id="UP000197153"/>
    </source>
</evidence>
<dbReference type="CDD" id="cd00567">
    <property type="entry name" value="ACAD"/>
    <property type="match status" value="1"/>
</dbReference>
<dbReference type="GO" id="GO:0003995">
    <property type="term" value="F:acyl-CoA dehydrogenase activity"/>
    <property type="evidence" value="ECO:0007669"/>
    <property type="project" value="TreeGrafter"/>
</dbReference>
<dbReference type="SUPFAM" id="SSF47203">
    <property type="entry name" value="Acyl-CoA dehydrogenase C-terminal domain-like"/>
    <property type="match status" value="1"/>
</dbReference>
<dbReference type="InterPro" id="IPR013786">
    <property type="entry name" value="AcylCoA_DH/ox_N"/>
</dbReference>
<comment type="similarity">
    <text evidence="2">Belongs to the acyl-CoA dehydrogenase family.</text>
</comment>
<dbReference type="KEGG" id="nao:Y958_14730"/>
<name>A0A248JUL6_9PROT</name>
<keyword evidence="3" id="KW-0285">Flavoprotein</keyword>
<keyword evidence="9" id="KW-1185">Reference proteome</keyword>
<dbReference type="InterPro" id="IPR046373">
    <property type="entry name" value="Acyl-CoA_Oxase/DH_mid-dom_sf"/>
</dbReference>
<dbReference type="InterPro" id="IPR009075">
    <property type="entry name" value="AcylCo_DH/oxidase_C"/>
</dbReference>
<organism evidence="8 9">
    <name type="scientific">Nitrospirillum viridazoti CBAmc</name>
    <dbReference type="NCBI Taxonomy" id="1441467"/>
    <lineage>
        <taxon>Bacteria</taxon>
        <taxon>Pseudomonadati</taxon>
        <taxon>Pseudomonadota</taxon>
        <taxon>Alphaproteobacteria</taxon>
        <taxon>Rhodospirillales</taxon>
        <taxon>Azospirillaceae</taxon>
        <taxon>Nitrospirillum</taxon>
        <taxon>Nitrospirillum viridazoti</taxon>
    </lineage>
</organism>
<dbReference type="Pfam" id="PF00441">
    <property type="entry name" value="Acyl-CoA_dh_1"/>
    <property type="match status" value="1"/>
</dbReference>
<dbReference type="RefSeq" id="WP_088872828.1">
    <property type="nucleotide sequence ID" value="NZ_CP022111.1"/>
</dbReference>
<dbReference type="Proteomes" id="UP000197153">
    <property type="component" value="Chromosome 2"/>
</dbReference>
<keyword evidence="4" id="KW-0274">FAD</keyword>
<evidence type="ECO:0000256" key="2">
    <source>
        <dbReference type="ARBA" id="ARBA00009347"/>
    </source>
</evidence>
<evidence type="ECO:0000256" key="1">
    <source>
        <dbReference type="ARBA" id="ARBA00001974"/>
    </source>
</evidence>
<protein>
    <submittedName>
        <fullName evidence="8">Acyl-CoA dehydrogenase</fullName>
    </submittedName>
</protein>
<dbReference type="InterPro" id="IPR036250">
    <property type="entry name" value="AcylCo_DH-like_C"/>
</dbReference>
<feature type="domain" description="Acyl-CoA dehydrogenase/oxidase C-terminal" evidence="6">
    <location>
        <begin position="220"/>
        <end position="356"/>
    </location>
</feature>
<evidence type="ECO:0000256" key="4">
    <source>
        <dbReference type="ARBA" id="ARBA00022827"/>
    </source>
</evidence>
<gene>
    <name evidence="8" type="ORF">Y958_14730</name>
</gene>